<dbReference type="PRINTS" id="PR00759">
    <property type="entry name" value="BASICPTASE"/>
</dbReference>
<dbReference type="SUPFAM" id="SSF57362">
    <property type="entry name" value="BPTI-like"/>
    <property type="match status" value="1"/>
</dbReference>
<reference evidence="4" key="3">
    <citation type="submission" date="2025-09" db="UniProtKB">
        <authorList>
            <consortium name="Ensembl"/>
        </authorList>
    </citation>
    <scope>IDENTIFICATION</scope>
    <source>
        <strain evidence="4">Brown Norway</strain>
    </source>
</reference>
<feature type="domain" description="BPTI/Kunitz inhibitor" evidence="2">
    <location>
        <begin position="121"/>
        <end position="171"/>
    </location>
</feature>
<sequence>MGCHGESWGDRLRPALTCRLRQIPSCFELCFLIHDALSLSGPASSWRSGALVLFLFLSLDQTSASYTAKIKQKVGECPRKRLDCRNGILSSCKTDFNCEAHFKCCHFACGRLCMDPYEEPCLLPSDAGNCKDTLTHWYFDSQKHKCRAFTYSGCGGNSNNFLSKADCRNACMFFVKKGQCPLFPFQMRMECPASCKNDMDCPEKEKCCESRCGFICARAWLDSCFQLGQQPGGIISLIDKRDPFIFPITLGMRYTQKSPTCLVTQLSSCHFT</sequence>
<dbReference type="SMART" id="SM00131">
    <property type="entry name" value="KU"/>
    <property type="match status" value="1"/>
</dbReference>
<gene>
    <name evidence="4" type="primary">Wfdc8</name>
</gene>
<evidence type="ECO:0000259" key="2">
    <source>
        <dbReference type="PROSITE" id="PS50279"/>
    </source>
</evidence>
<dbReference type="PROSITE" id="PS00280">
    <property type="entry name" value="BPTI_KUNITZ_1"/>
    <property type="match status" value="1"/>
</dbReference>
<dbReference type="CDD" id="cd00199">
    <property type="entry name" value="WAP"/>
    <property type="match status" value="1"/>
</dbReference>
<dbReference type="InterPro" id="IPR020901">
    <property type="entry name" value="Prtase_inh_Kunz-CS"/>
</dbReference>
<dbReference type="Proteomes" id="UP000002494">
    <property type="component" value="Chromosome 3"/>
</dbReference>
<dbReference type="Gene3D" id="4.10.75.10">
    <property type="entry name" value="Elafin-like"/>
    <property type="match status" value="2"/>
</dbReference>
<reference evidence="4" key="1">
    <citation type="submission" date="2024-01" db="EMBL/GenBank/DDBJ databases">
        <title>GRCr8: a new rat reference genome assembly contstructed from accurate long reads and long range scaffolding.</title>
        <authorList>
            <person name="Doris P.A."/>
            <person name="Kalbfleisch T."/>
            <person name="Li K."/>
            <person name="Howe K."/>
            <person name="Wood J."/>
        </authorList>
    </citation>
    <scope>NUCLEOTIDE SEQUENCE [LARGE SCALE GENOMIC DNA]</scope>
    <source>
        <strain evidence="4">Brown Norway</strain>
    </source>
</reference>
<reference evidence="4" key="2">
    <citation type="submission" date="2025-08" db="UniProtKB">
        <authorList>
            <consortium name="Ensembl"/>
        </authorList>
    </citation>
    <scope>IDENTIFICATION</scope>
    <source>
        <strain evidence="4">Brown Norway</strain>
    </source>
</reference>
<keyword evidence="1" id="KW-1015">Disulfide bond</keyword>
<dbReference type="Pfam" id="PF00014">
    <property type="entry name" value="Kunitz_BPTI"/>
    <property type="match status" value="1"/>
</dbReference>
<accession>A0ABK0LQ66</accession>
<evidence type="ECO:0000313" key="4">
    <source>
        <dbReference type="Ensembl" id="ENSRNOP00000105939.1"/>
    </source>
</evidence>
<protein>
    <submittedName>
        <fullName evidence="4">WAP four-disulfide core domain 8</fullName>
    </submittedName>
</protein>
<dbReference type="InterPro" id="IPR002223">
    <property type="entry name" value="Kunitz_BPTI"/>
</dbReference>
<dbReference type="Pfam" id="PF00095">
    <property type="entry name" value="WAP"/>
    <property type="match status" value="2"/>
</dbReference>
<evidence type="ECO:0000256" key="1">
    <source>
        <dbReference type="ARBA" id="ARBA00023157"/>
    </source>
</evidence>
<dbReference type="SUPFAM" id="SSF57256">
    <property type="entry name" value="Elafin-like"/>
    <property type="match status" value="2"/>
</dbReference>
<dbReference type="PANTHER" id="PTHR47769">
    <property type="entry name" value="WAP FOUR-DISULFIDE CORE DOMAIN PROTEIN 8"/>
    <property type="match status" value="1"/>
</dbReference>
<proteinExistence type="predicted"/>
<name>A0ABK0LQ66_RAT</name>
<keyword evidence="5" id="KW-1185">Reference proteome</keyword>
<dbReference type="RGD" id="1597713">
    <property type="gene designation" value="Wfdc8"/>
</dbReference>
<evidence type="ECO:0000259" key="3">
    <source>
        <dbReference type="PROSITE" id="PS51390"/>
    </source>
</evidence>
<dbReference type="RefSeq" id="NP_001400645.1">
    <property type="nucleotide sequence ID" value="NM_001413716.1"/>
</dbReference>
<dbReference type="GeneID" id="685170"/>
<dbReference type="CDD" id="cd00109">
    <property type="entry name" value="Kunitz-type"/>
    <property type="match status" value="1"/>
</dbReference>
<dbReference type="InterPro" id="IPR008197">
    <property type="entry name" value="WAP_dom"/>
</dbReference>
<dbReference type="Gene3D" id="4.10.410.10">
    <property type="entry name" value="Pancreatic trypsin inhibitor Kunitz domain"/>
    <property type="match status" value="1"/>
</dbReference>
<evidence type="ECO:0000313" key="5">
    <source>
        <dbReference type="Proteomes" id="UP000002494"/>
    </source>
</evidence>
<feature type="domain" description="WAP" evidence="3">
    <location>
        <begin position="70"/>
        <end position="117"/>
    </location>
</feature>
<dbReference type="InterPro" id="IPR036880">
    <property type="entry name" value="Kunitz_BPTI_sf"/>
</dbReference>
<dbReference type="PROSITE" id="PS51390">
    <property type="entry name" value="WAP"/>
    <property type="match status" value="2"/>
</dbReference>
<dbReference type="SMART" id="SM00217">
    <property type="entry name" value="WAP"/>
    <property type="match status" value="2"/>
</dbReference>
<dbReference type="InterPro" id="IPR036645">
    <property type="entry name" value="Elafin-like_sf"/>
</dbReference>
<dbReference type="PANTHER" id="PTHR47769:SF1">
    <property type="entry name" value="WAP FOUR-DISULFIDE CORE DOMAIN PROTEIN 8"/>
    <property type="match status" value="1"/>
</dbReference>
<feature type="domain" description="WAP" evidence="3">
    <location>
        <begin position="173"/>
        <end position="220"/>
    </location>
</feature>
<dbReference type="Ensembl" id="ENSRNOT00000121112.1">
    <property type="protein sequence ID" value="ENSRNOP00000105939.1"/>
    <property type="gene ID" value="ENSRNOG00000014771.8"/>
</dbReference>
<organism evidence="4 5">
    <name type="scientific">Rattus norvegicus</name>
    <name type="common">Rat</name>
    <dbReference type="NCBI Taxonomy" id="10116"/>
    <lineage>
        <taxon>Eukaryota</taxon>
        <taxon>Metazoa</taxon>
        <taxon>Chordata</taxon>
        <taxon>Craniata</taxon>
        <taxon>Vertebrata</taxon>
        <taxon>Euteleostomi</taxon>
        <taxon>Mammalia</taxon>
        <taxon>Eutheria</taxon>
        <taxon>Euarchontoglires</taxon>
        <taxon>Glires</taxon>
        <taxon>Rodentia</taxon>
        <taxon>Myomorpha</taxon>
        <taxon>Muroidea</taxon>
        <taxon>Muridae</taxon>
        <taxon>Murinae</taxon>
        <taxon>Rattus</taxon>
    </lineage>
</organism>
<dbReference type="GeneTree" id="ENSGT00940000162037"/>
<dbReference type="PROSITE" id="PS50279">
    <property type="entry name" value="BPTI_KUNITZ_2"/>
    <property type="match status" value="1"/>
</dbReference>